<evidence type="ECO:0000313" key="8">
    <source>
        <dbReference type="EMBL" id="MBC8588401.1"/>
    </source>
</evidence>
<feature type="transmembrane region" description="Helical" evidence="6">
    <location>
        <begin position="313"/>
        <end position="341"/>
    </location>
</feature>
<reference evidence="8" key="1">
    <citation type="submission" date="2020-08" db="EMBL/GenBank/DDBJ databases">
        <title>Genome public.</title>
        <authorList>
            <person name="Liu C."/>
            <person name="Sun Q."/>
        </authorList>
    </citation>
    <scope>NUCLEOTIDE SEQUENCE</scope>
    <source>
        <strain evidence="8">BX21</strain>
    </source>
</reference>
<evidence type="ECO:0000259" key="7">
    <source>
        <dbReference type="SMART" id="SM00849"/>
    </source>
</evidence>
<feature type="transmembrane region" description="Helical" evidence="6">
    <location>
        <begin position="12"/>
        <end position="40"/>
    </location>
</feature>
<feature type="domain" description="Metallo-beta-lactamase" evidence="7">
    <location>
        <begin position="519"/>
        <end position="707"/>
    </location>
</feature>
<dbReference type="NCBIfam" id="TIGR00360">
    <property type="entry name" value="ComEC_N-term"/>
    <property type="match status" value="1"/>
</dbReference>
<dbReference type="NCBIfam" id="TIGR00361">
    <property type="entry name" value="ComEC_Rec2"/>
    <property type="match status" value="1"/>
</dbReference>
<sequence>MDKPFVKLTFLLIIGILLAFCFDISIEFISLLLGIIVFIFITNVMKNRDNNIIIIFVFIFLGLFITSINKNSSLESLIDQRVDFIGRVSKVVYSDENKGKYMVDIVEADNHRVKEKIMLNIVDGGILELGDCVEFNGVLKFPKENTNPKLFNYRLNLLTHKIYTTMSIKGYSITGIQRENKPIRYRVTQKFTDDINGLFNKYLNPQNSGLISSIILGNSNFLDEEELTLYRDLGLAHILAVSGLHIGIISGCLIFVFSRLGIKRKYNYVITLSIIWFYAILIGYSPSTLRACLMFSILFLSDLVHEPYDSLNTIFISMFILLIFNPFWIFSVSFQLSYIATISIILIKPKITQCLYPYKGKLINSLSSVVAVNIGLLPINAYYFNTLPLLGIIANLISIPILSIALIVGMFMVTFNYLFPFIISILGIVLNLLLNINSMIINFLGDFPFIKLNIFSPDIITILIYYFLLSIILGLIKFNRMEMKIKKFIFCYLLITVLITTIRFNIDDSIEVDFIDVGQGDSILIHTKTSNYLIDTGGSFNEDFDIGKNITMPYLLKNGFNRLDGIIITHFDADHCKGLDAVVENIRVKSIFASYIPEDNRYKLNIIADNNKIVLDKNTILDIIWPKDSMDIDHLSANDKSLVMILSYFNHEILFTGDIEKEVENLLLDSLYPVDILKVAHHGSKTSSTEDFINKIRPKYSIISVGRNNFYNHPNLEVVERLSDSDSIIYRTDEMGQIKIILDRDGIDIIPYVRDRSMDELFNLSIYLLFLLISFVSIKSLNVGKECLRLELY</sequence>
<dbReference type="InterPro" id="IPR004477">
    <property type="entry name" value="ComEC_N"/>
</dbReference>
<dbReference type="Pfam" id="PF00753">
    <property type="entry name" value="Lactamase_B"/>
    <property type="match status" value="1"/>
</dbReference>
<feature type="transmembrane region" description="Helical" evidence="6">
    <location>
        <begin position="488"/>
        <end position="506"/>
    </location>
</feature>
<proteinExistence type="predicted"/>
<dbReference type="InterPro" id="IPR001279">
    <property type="entry name" value="Metallo-B-lactamas"/>
</dbReference>
<feature type="transmembrane region" description="Helical" evidence="6">
    <location>
        <begin position="389"/>
        <end position="408"/>
    </location>
</feature>
<dbReference type="GO" id="GO:0030420">
    <property type="term" value="P:establishment of competence for transformation"/>
    <property type="evidence" value="ECO:0007669"/>
    <property type="project" value="InterPro"/>
</dbReference>
<accession>A0A926ET61</accession>
<keyword evidence="2" id="KW-1003">Cell membrane</keyword>
<feature type="transmembrane region" description="Helical" evidence="6">
    <location>
        <begin position="415"/>
        <end position="434"/>
    </location>
</feature>
<evidence type="ECO:0000256" key="5">
    <source>
        <dbReference type="ARBA" id="ARBA00023136"/>
    </source>
</evidence>
<dbReference type="EMBL" id="JACRTG010000019">
    <property type="protein sequence ID" value="MBC8588401.1"/>
    <property type="molecule type" value="Genomic_DNA"/>
</dbReference>
<comment type="subcellular location">
    <subcellularLocation>
        <location evidence="1">Cell membrane</location>
        <topology evidence="1">Multi-pass membrane protein</topology>
    </subcellularLocation>
</comment>
<evidence type="ECO:0000256" key="3">
    <source>
        <dbReference type="ARBA" id="ARBA00022692"/>
    </source>
</evidence>
<dbReference type="GO" id="GO:0005886">
    <property type="term" value="C:plasma membrane"/>
    <property type="evidence" value="ECO:0007669"/>
    <property type="project" value="UniProtKB-SubCell"/>
</dbReference>
<dbReference type="InterPro" id="IPR036866">
    <property type="entry name" value="RibonucZ/Hydroxyglut_hydro"/>
</dbReference>
<dbReference type="Proteomes" id="UP000601171">
    <property type="component" value="Unassembled WGS sequence"/>
</dbReference>
<organism evidence="8 9">
    <name type="scientific">Paratissierella segnis</name>
    <dbReference type="NCBI Taxonomy" id="2763679"/>
    <lineage>
        <taxon>Bacteria</taxon>
        <taxon>Bacillati</taxon>
        <taxon>Bacillota</taxon>
        <taxon>Tissierellia</taxon>
        <taxon>Tissierellales</taxon>
        <taxon>Tissierellaceae</taxon>
        <taxon>Paratissierella</taxon>
    </lineage>
</organism>
<dbReference type="PANTHER" id="PTHR30619">
    <property type="entry name" value="DNA INTERNALIZATION/COMPETENCE PROTEIN COMEC/REC2"/>
    <property type="match status" value="1"/>
</dbReference>
<evidence type="ECO:0000313" key="9">
    <source>
        <dbReference type="Proteomes" id="UP000601171"/>
    </source>
</evidence>
<comment type="caution">
    <text evidence="8">The sequence shown here is derived from an EMBL/GenBank/DDBJ whole genome shotgun (WGS) entry which is preliminary data.</text>
</comment>
<feature type="transmembrane region" description="Helical" evidence="6">
    <location>
        <begin position="52"/>
        <end position="69"/>
    </location>
</feature>
<gene>
    <name evidence="8" type="ORF">H8707_09120</name>
</gene>
<keyword evidence="9" id="KW-1185">Reference proteome</keyword>
<dbReference type="Pfam" id="PF03772">
    <property type="entry name" value="Competence"/>
    <property type="match status" value="1"/>
</dbReference>
<dbReference type="AlphaFoldDB" id="A0A926ET61"/>
<protein>
    <submittedName>
        <fullName evidence="8">DNA internalization-related competence protein ComEC/Rec2</fullName>
    </submittedName>
</protein>
<dbReference type="InterPro" id="IPR052159">
    <property type="entry name" value="Competence_DNA_uptake"/>
</dbReference>
<feature type="transmembrane region" description="Helical" evidence="6">
    <location>
        <begin position="268"/>
        <end position="301"/>
    </location>
</feature>
<keyword evidence="4 6" id="KW-1133">Transmembrane helix</keyword>
<evidence type="ECO:0000256" key="4">
    <source>
        <dbReference type="ARBA" id="ARBA00022989"/>
    </source>
</evidence>
<dbReference type="InterPro" id="IPR004797">
    <property type="entry name" value="Competence_ComEC/Rec2"/>
</dbReference>
<dbReference type="InterPro" id="IPR035681">
    <property type="entry name" value="ComA-like_MBL"/>
</dbReference>
<dbReference type="PANTHER" id="PTHR30619:SF1">
    <property type="entry name" value="RECOMBINATION PROTEIN 2"/>
    <property type="match status" value="1"/>
</dbReference>
<dbReference type="CDD" id="cd07731">
    <property type="entry name" value="ComA-like_MBL-fold"/>
    <property type="match status" value="1"/>
</dbReference>
<feature type="transmembrane region" description="Helical" evidence="6">
    <location>
        <begin position="235"/>
        <end position="256"/>
    </location>
</feature>
<dbReference type="SMART" id="SM00849">
    <property type="entry name" value="Lactamase_B"/>
    <property type="match status" value="1"/>
</dbReference>
<name>A0A926ET61_9FIRM</name>
<dbReference type="Gene3D" id="3.60.15.10">
    <property type="entry name" value="Ribonuclease Z/Hydroxyacylglutathione hydrolase-like"/>
    <property type="match status" value="1"/>
</dbReference>
<feature type="transmembrane region" description="Helical" evidence="6">
    <location>
        <begin position="454"/>
        <end position="476"/>
    </location>
</feature>
<keyword evidence="5 6" id="KW-0472">Membrane</keyword>
<evidence type="ECO:0000256" key="1">
    <source>
        <dbReference type="ARBA" id="ARBA00004651"/>
    </source>
</evidence>
<dbReference type="RefSeq" id="WP_262429855.1">
    <property type="nucleotide sequence ID" value="NZ_JACRTG010000019.1"/>
</dbReference>
<dbReference type="InterPro" id="IPR025405">
    <property type="entry name" value="DUF4131"/>
</dbReference>
<feature type="transmembrane region" description="Helical" evidence="6">
    <location>
        <begin position="362"/>
        <end position="383"/>
    </location>
</feature>
<dbReference type="Pfam" id="PF13567">
    <property type="entry name" value="DUF4131"/>
    <property type="match status" value="1"/>
</dbReference>
<dbReference type="SUPFAM" id="SSF56281">
    <property type="entry name" value="Metallo-hydrolase/oxidoreductase"/>
    <property type="match status" value="1"/>
</dbReference>
<evidence type="ECO:0000256" key="6">
    <source>
        <dbReference type="SAM" id="Phobius"/>
    </source>
</evidence>
<keyword evidence="3 6" id="KW-0812">Transmembrane</keyword>
<evidence type="ECO:0000256" key="2">
    <source>
        <dbReference type="ARBA" id="ARBA00022475"/>
    </source>
</evidence>
<feature type="transmembrane region" description="Helical" evidence="6">
    <location>
        <begin position="761"/>
        <end position="781"/>
    </location>
</feature>